<name>A0A926UV67_9CYAN</name>
<dbReference type="PANTHER" id="PTHR47152:SF4">
    <property type="entry name" value="SLR0445 PROTEIN"/>
    <property type="match status" value="1"/>
</dbReference>
<dbReference type="Gene3D" id="3.90.1570.10">
    <property type="entry name" value="tt1808, chain A"/>
    <property type="match status" value="1"/>
</dbReference>
<sequence>MKIPLDIPQPDLEKLIAPSIAEPRIPLYGITWQQYENFIEMFSGHQNLHLTYLQGVLEIVTLSPEHEMLKTLIARLLYIYADALDIDLFSCGSATCKSQSTNRGLEPDESFCIGDRKSFPDLAIEVTVTSGGINKLEIYQGLQIPEVWFYQRDRFSLYRIKQDGSGYQEINQSQIFPNLDLNLMAQYIRPDREPEMVRTWRKFINTPFPPKN</sequence>
<reference evidence="2" key="2">
    <citation type="submission" date="2020-08" db="EMBL/GenBank/DDBJ databases">
        <authorList>
            <person name="Chen M."/>
            <person name="Teng W."/>
            <person name="Zhao L."/>
            <person name="Hu C."/>
            <person name="Zhou Y."/>
            <person name="Han B."/>
            <person name="Song L."/>
            <person name="Shu W."/>
        </authorList>
    </citation>
    <scope>NUCLEOTIDE SEQUENCE</scope>
    <source>
        <strain evidence="2">FACHB-1277</strain>
    </source>
</reference>
<dbReference type="GO" id="GO:0004519">
    <property type="term" value="F:endonuclease activity"/>
    <property type="evidence" value="ECO:0007669"/>
    <property type="project" value="UniProtKB-KW"/>
</dbReference>
<dbReference type="EMBL" id="JACJPY010000053">
    <property type="protein sequence ID" value="MBD2151441.1"/>
    <property type="molecule type" value="Genomic_DNA"/>
</dbReference>
<dbReference type="CDD" id="cd06260">
    <property type="entry name" value="DUF820-like"/>
    <property type="match status" value="1"/>
</dbReference>
<dbReference type="InterPro" id="IPR008538">
    <property type="entry name" value="Uma2"/>
</dbReference>
<feature type="domain" description="Putative restriction endonuclease" evidence="1">
    <location>
        <begin position="33"/>
        <end position="174"/>
    </location>
</feature>
<dbReference type="PANTHER" id="PTHR47152">
    <property type="entry name" value="SLR2084 PROTEIN-RELATED"/>
    <property type="match status" value="1"/>
</dbReference>
<dbReference type="Proteomes" id="UP000631421">
    <property type="component" value="Unassembled WGS sequence"/>
</dbReference>
<dbReference type="AlphaFoldDB" id="A0A926UV67"/>
<keyword evidence="2" id="KW-0255">Endonuclease</keyword>
<evidence type="ECO:0000259" key="1">
    <source>
        <dbReference type="Pfam" id="PF05685"/>
    </source>
</evidence>
<dbReference type="InterPro" id="IPR012296">
    <property type="entry name" value="Nuclease_put_TT1808"/>
</dbReference>
<gene>
    <name evidence="2" type="ORF">H6F44_15120</name>
</gene>
<keyword evidence="2" id="KW-0540">Nuclease</keyword>
<keyword evidence="2" id="KW-0378">Hydrolase</keyword>
<organism evidence="2 3">
    <name type="scientific">Pseudanabaena cinerea FACHB-1277</name>
    <dbReference type="NCBI Taxonomy" id="2949581"/>
    <lineage>
        <taxon>Bacteria</taxon>
        <taxon>Bacillati</taxon>
        <taxon>Cyanobacteriota</taxon>
        <taxon>Cyanophyceae</taxon>
        <taxon>Pseudanabaenales</taxon>
        <taxon>Pseudanabaenaceae</taxon>
        <taxon>Pseudanabaena</taxon>
        <taxon>Pseudanabaena cinerea</taxon>
    </lineage>
</organism>
<proteinExistence type="predicted"/>
<comment type="caution">
    <text evidence="2">The sequence shown here is derived from an EMBL/GenBank/DDBJ whole genome shotgun (WGS) entry which is preliminary data.</text>
</comment>
<dbReference type="SUPFAM" id="SSF52980">
    <property type="entry name" value="Restriction endonuclease-like"/>
    <property type="match status" value="1"/>
</dbReference>
<keyword evidence="3" id="KW-1185">Reference proteome</keyword>
<evidence type="ECO:0000313" key="3">
    <source>
        <dbReference type="Proteomes" id="UP000631421"/>
    </source>
</evidence>
<dbReference type="Pfam" id="PF05685">
    <property type="entry name" value="Uma2"/>
    <property type="match status" value="1"/>
</dbReference>
<accession>A0A926UV67</accession>
<evidence type="ECO:0000313" key="2">
    <source>
        <dbReference type="EMBL" id="MBD2151441.1"/>
    </source>
</evidence>
<protein>
    <submittedName>
        <fullName evidence="2">Uma2 family endonuclease</fullName>
    </submittedName>
</protein>
<reference evidence="2" key="1">
    <citation type="journal article" date="2015" name="ISME J.">
        <title>Draft Genome Sequence of Streptomyces incarnatus NRRL8089, which Produces the Nucleoside Antibiotic Sinefungin.</title>
        <authorList>
            <person name="Oshima K."/>
            <person name="Hattori M."/>
            <person name="Shimizu H."/>
            <person name="Fukuda K."/>
            <person name="Nemoto M."/>
            <person name="Inagaki K."/>
            <person name="Tamura T."/>
        </authorList>
    </citation>
    <scope>NUCLEOTIDE SEQUENCE</scope>
    <source>
        <strain evidence="2">FACHB-1277</strain>
    </source>
</reference>
<dbReference type="InterPro" id="IPR011335">
    <property type="entry name" value="Restrct_endonuc-II-like"/>
</dbReference>
<dbReference type="RefSeq" id="WP_190351859.1">
    <property type="nucleotide sequence ID" value="NZ_JACJPY010000053.1"/>
</dbReference>